<evidence type="ECO:0000256" key="9">
    <source>
        <dbReference type="PIRSR" id="PIRSR037215-2"/>
    </source>
</evidence>
<keyword evidence="5 9" id="KW-0862">Zinc</keyword>
<evidence type="ECO:0000256" key="5">
    <source>
        <dbReference type="ARBA" id="ARBA00022833"/>
    </source>
</evidence>
<keyword evidence="3 9" id="KW-0479">Metal-binding</keyword>
<feature type="active site" description="Proton acceptor" evidence="8">
    <location>
        <position position="187"/>
    </location>
</feature>
<name>A0A975F2P4_9SPIR</name>
<dbReference type="EC" id="3.4.11.4" evidence="7"/>
<dbReference type="AlphaFoldDB" id="A0A975F2P4"/>
<gene>
    <name evidence="10" type="primary">pepT</name>
    <name evidence="10" type="ORF">HRQ91_01845</name>
</gene>
<evidence type="ECO:0000256" key="1">
    <source>
        <dbReference type="ARBA" id="ARBA00009692"/>
    </source>
</evidence>
<feature type="binding site" evidence="9">
    <location>
        <position position="153"/>
    </location>
    <ligand>
        <name>Zn(2+)</name>
        <dbReference type="ChEBI" id="CHEBI:29105"/>
        <label>2</label>
    </ligand>
</feature>
<dbReference type="GO" id="GO:0008237">
    <property type="term" value="F:metallopeptidase activity"/>
    <property type="evidence" value="ECO:0007669"/>
    <property type="project" value="UniProtKB-KW"/>
</dbReference>
<sequence length="420" mass="45843">MKLLREADKKKLLERFIKYVKIHTTSDVKAADSGVQPSTERQWDLAKLLAEEMKEIGLQDVQITDRCYVYGFLPASDGSELSPAFCLMAHMDTAGDVSGENVKPNIITGYNGSPVKLKCNVTLDPANDKALALAAKEKDTVITTDGTTLLGADDKAGIAEIMTALSFLAKNKEIEHGKIEVLFSPDEETGHGMDNVPLKLLSSKRAYTVDGGHIGEIEDECFTAYKSDVTFTGHAVHTGTAREGGLVNAVTMAANFVASLPRHEAPETTDSFQGFYAPLEITSSVERSYVLLLLRDFTDEGMERRKNFITDLANITAASFGGKAEVVHTKQYLNMKKKLDEHPEVMADLYKAYEKAGITPVKKPIRGGTDGSRLTEMGIPTPNIFTGGHNYHSRNEWASLSQMTAAAEVLIHLALIIGEN</sequence>
<comment type="similarity">
    <text evidence="1">Belongs to the peptidase M20B family.</text>
</comment>
<evidence type="ECO:0000256" key="6">
    <source>
        <dbReference type="ARBA" id="ARBA00023049"/>
    </source>
</evidence>
<feature type="binding site" evidence="9">
    <location>
        <position position="188"/>
    </location>
    <ligand>
        <name>Zn(2+)</name>
        <dbReference type="ChEBI" id="CHEBI:29105"/>
        <label>2</label>
    </ligand>
</feature>
<keyword evidence="4 10" id="KW-0378">Hydrolase</keyword>
<dbReference type="Pfam" id="PF01546">
    <property type="entry name" value="Peptidase_M20"/>
    <property type="match status" value="1"/>
</dbReference>
<dbReference type="NCBIfam" id="TIGR01882">
    <property type="entry name" value="peptidase-T"/>
    <property type="match status" value="1"/>
</dbReference>
<evidence type="ECO:0000256" key="8">
    <source>
        <dbReference type="PIRSR" id="PIRSR037215-1"/>
    </source>
</evidence>
<feature type="binding site" evidence="9">
    <location>
        <position position="153"/>
    </location>
    <ligand>
        <name>Zn(2+)</name>
        <dbReference type="ChEBI" id="CHEBI:29105"/>
        <label>1</label>
    </ligand>
</feature>
<dbReference type="InterPro" id="IPR001261">
    <property type="entry name" value="ArgE/DapE_CS"/>
</dbReference>
<dbReference type="Gene3D" id="3.40.630.10">
    <property type="entry name" value="Zn peptidases"/>
    <property type="match status" value="1"/>
</dbReference>
<dbReference type="PIRSF" id="PIRSF037215">
    <property type="entry name" value="Peptidase_M20B"/>
    <property type="match status" value="1"/>
</dbReference>
<feature type="binding site" evidence="9">
    <location>
        <position position="90"/>
    </location>
    <ligand>
        <name>Zn(2+)</name>
        <dbReference type="ChEBI" id="CHEBI:29105"/>
        <label>1</label>
    </ligand>
</feature>
<keyword evidence="11" id="KW-1185">Reference proteome</keyword>
<keyword evidence="2" id="KW-0645">Protease</keyword>
<keyword evidence="10" id="KW-0031">Aminopeptidase</keyword>
<dbReference type="KEGG" id="tpav:HRQ91_01845"/>
<dbReference type="SUPFAM" id="SSF53187">
    <property type="entry name" value="Zn-dependent exopeptidases"/>
    <property type="match status" value="1"/>
</dbReference>
<dbReference type="Gene3D" id="3.30.70.360">
    <property type="match status" value="1"/>
</dbReference>
<evidence type="ECO:0000256" key="7">
    <source>
        <dbReference type="NCBIfam" id="TIGR01882"/>
    </source>
</evidence>
<dbReference type="RefSeq" id="WP_210119995.1">
    <property type="nucleotide sequence ID" value="NZ_CP054142.1"/>
</dbReference>
<dbReference type="GO" id="GO:0045148">
    <property type="term" value="F:tripeptide aminopeptidase activity"/>
    <property type="evidence" value="ECO:0007669"/>
    <property type="project" value="UniProtKB-UniRule"/>
</dbReference>
<evidence type="ECO:0000256" key="4">
    <source>
        <dbReference type="ARBA" id="ARBA00022801"/>
    </source>
</evidence>
<organism evidence="10 11">
    <name type="scientific">Treponema parvum</name>
    <dbReference type="NCBI Taxonomy" id="138851"/>
    <lineage>
        <taxon>Bacteria</taxon>
        <taxon>Pseudomonadati</taxon>
        <taxon>Spirochaetota</taxon>
        <taxon>Spirochaetia</taxon>
        <taxon>Spirochaetales</taxon>
        <taxon>Treponemataceae</taxon>
        <taxon>Treponema</taxon>
    </lineage>
</organism>
<reference evidence="10 11" key="1">
    <citation type="journal article" date="2021" name="Microbiol. Resour. Announc.">
        <title>Complete Genome Sequences of Three Human Oral Treponema parvum Isolates.</title>
        <authorList>
            <person name="Zeng H."/>
            <person name="Watt R.M."/>
        </authorList>
    </citation>
    <scope>NUCLEOTIDE SEQUENCE [LARGE SCALE GENOMIC DNA]</scope>
    <source>
        <strain evidence="10 11">ATCC 700770</strain>
    </source>
</reference>
<proteinExistence type="inferred from homology"/>
<dbReference type="EMBL" id="CP054142">
    <property type="protein sequence ID" value="QTQ13297.1"/>
    <property type="molecule type" value="Genomic_DNA"/>
</dbReference>
<dbReference type="SUPFAM" id="SSF55031">
    <property type="entry name" value="Bacterial exopeptidase dimerisation domain"/>
    <property type="match status" value="1"/>
</dbReference>
<dbReference type="GO" id="GO:0008270">
    <property type="term" value="F:zinc ion binding"/>
    <property type="evidence" value="ECO:0007669"/>
    <property type="project" value="InterPro"/>
</dbReference>
<feature type="binding site" evidence="9">
    <location>
        <position position="392"/>
    </location>
    <ligand>
        <name>Zn(2+)</name>
        <dbReference type="ChEBI" id="CHEBI:29105"/>
        <label>2</label>
    </ligand>
</feature>
<dbReference type="NCBIfam" id="NF003976">
    <property type="entry name" value="PRK05469.1"/>
    <property type="match status" value="1"/>
</dbReference>
<dbReference type="PANTHER" id="PTHR42994">
    <property type="entry name" value="PEPTIDASE T"/>
    <property type="match status" value="1"/>
</dbReference>
<dbReference type="NCBIfam" id="NF009920">
    <property type="entry name" value="PRK13381.1"/>
    <property type="match status" value="1"/>
</dbReference>
<dbReference type="InterPro" id="IPR010161">
    <property type="entry name" value="Peptidase_M20B"/>
</dbReference>
<dbReference type="InterPro" id="IPR002933">
    <property type="entry name" value="Peptidase_M20"/>
</dbReference>
<evidence type="ECO:0000313" key="10">
    <source>
        <dbReference type="EMBL" id="QTQ13297.1"/>
    </source>
</evidence>
<evidence type="ECO:0000313" key="11">
    <source>
        <dbReference type="Proteomes" id="UP000671908"/>
    </source>
</evidence>
<comment type="cofactor">
    <cofactor evidence="9">
        <name>Zn(2+)</name>
        <dbReference type="ChEBI" id="CHEBI:29105"/>
    </cofactor>
    <text evidence="9">Binds 2 Zn(2+) ions per subunit.</text>
</comment>
<keyword evidence="6" id="KW-0482">Metalloprotease</keyword>
<accession>A0A975F2P4</accession>
<feature type="binding site" evidence="9">
    <location>
        <position position="210"/>
    </location>
    <ligand>
        <name>Zn(2+)</name>
        <dbReference type="ChEBI" id="CHEBI:29105"/>
        <label>1</label>
    </ligand>
</feature>
<dbReference type="GO" id="GO:0006518">
    <property type="term" value="P:peptide metabolic process"/>
    <property type="evidence" value="ECO:0007669"/>
    <property type="project" value="InterPro"/>
</dbReference>
<feature type="active site" evidence="8">
    <location>
        <position position="92"/>
    </location>
</feature>
<dbReference type="InterPro" id="IPR036264">
    <property type="entry name" value="Bact_exopeptidase_dim_dom"/>
</dbReference>
<evidence type="ECO:0000256" key="3">
    <source>
        <dbReference type="ARBA" id="ARBA00022723"/>
    </source>
</evidence>
<dbReference type="PANTHER" id="PTHR42994:SF1">
    <property type="entry name" value="PEPTIDASE T"/>
    <property type="match status" value="1"/>
</dbReference>
<dbReference type="Proteomes" id="UP000671908">
    <property type="component" value="Chromosome"/>
</dbReference>
<dbReference type="GO" id="GO:0006508">
    <property type="term" value="P:proteolysis"/>
    <property type="evidence" value="ECO:0007669"/>
    <property type="project" value="UniProtKB-UniRule"/>
</dbReference>
<protein>
    <recommendedName>
        <fullName evidence="7">Peptidase T</fullName>
        <ecNumber evidence="7">3.4.11.4</ecNumber>
    </recommendedName>
</protein>
<dbReference type="PROSITE" id="PS00759">
    <property type="entry name" value="ARGE_DAPE_CPG2_2"/>
    <property type="match status" value="1"/>
</dbReference>
<evidence type="ECO:0000256" key="2">
    <source>
        <dbReference type="ARBA" id="ARBA00022670"/>
    </source>
</evidence>